<evidence type="ECO:0000256" key="3">
    <source>
        <dbReference type="PROSITE-ProRule" id="PRU00023"/>
    </source>
</evidence>
<dbReference type="InterPro" id="IPR036770">
    <property type="entry name" value="Ankyrin_rpt-contain_sf"/>
</dbReference>
<sequence>MWSIIRDNVLCMHAILQALSSYQEKEPSRYQHMECSRTSHGETAEDDDGRGERMKAAYLSSFPSSSSSFSSLSPHPSLKEVSISTGDKKDVRVKKRITSPLCNKVIEEGIETQAKEEEELSSFFVEKNKKKQTESSLEKEEEDHRRGEEGEREKLIDRFSSSSSSRRFVKDEELTNERRWKDTREEEEKKRGKEEPQDQREREIEKSPSSHSSTRDRGLFARDSKSATCMILAAQHNARKAFLFIYKKLGKISLTETDENGCTPAHWAAFKGNVEILRLLNYFDSDFTTVDIYGYLALHRAVEARHLDACRVLIEECGVMKNERTAKSNITAIEMARALRPPHPELVDYLQNP</sequence>
<comment type="caution">
    <text evidence="5">The sequence shown here is derived from an EMBL/GenBank/DDBJ whole genome shotgun (WGS) entry which is preliminary data.</text>
</comment>
<evidence type="ECO:0000313" key="5">
    <source>
        <dbReference type="EMBL" id="PHJ15518.1"/>
    </source>
</evidence>
<dbReference type="OrthoDB" id="332210at2759"/>
<dbReference type="EMBL" id="MIGC01007943">
    <property type="protein sequence ID" value="PHJ15518.1"/>
    <property type="molecule type" value="Genomic_DNA"/>
</dbReference>
<dbReference type="VEuPathDB" id="ToxoDB:CSUI_010671"/>
<dbReference type="PROSITE" id="PS50297">
    <property type="entry name" value="ANK_REP_REGION"/>
    <property type="match status" value="1"/>
</dbReference>
<feature type="repeat" description="ANK" evidence="3">
    <location>
        <begin position="260"/>
        <end position="292"/>
    </location>
</feature>
<protein>
    <submittedName>
        <fullName evidence="5">Dhhc zinc finger domain-containing protein</fullName>
    </submittedName>
</protein>
<reference evidence="5 6" key="1">
    <citation type="journal article" date="2017" name="Int. J. Parasitol.">
        <title>The genome of the protozoan parasite Cystoisospora suis and a reverse vaccinology approach to identify vaccine candidates.</title>
        <authorList>
            <person name="Palmieri N."/>
            <person name="Shrestha A."/>
            <person name="Ruttkowski B."/>
            <person name="Beck T."/>
            <person name="Vogl C."/>
            <person name="Tomley F."/>
            <person name="Blake D.P."/>
            <person name="Joachim A."/>
        </authorList>
    </citation>
    <scope>NUCLEOTIDE SEQUENCE [LARGE SCALE GENOMIC DNA]</scope>
    <source>
        <strain evidence="5 6">Wien I</strain>
    </source>
</reference>
<keyword evidence="2 3" id="KW-0040">ANK repeat</keyword>
<dbReference type="Pfam" id="PF12796">
    <property type="entry name" value="Ank_2"/>
    <property type="match status" value="1"/>
</dbReference>
<dbReference type="Proteomes" id="UP000221165">
    <property type="component" value="Unassembled WGS sequence"/>
</dbReference>
<dbReference type="SMART" id="SM00248">
    <property type="entry name" value="ANK"/>
    <property type="match status" value="2"/>
</dbReference>
<name>A0A2C6KFR2_9APIC</name>
<organism evidence="5 6">
    <name type="scientific">Cystoisospora suis</name>
    <dbReference type="NCBI Taxonomy" id="483139"/>
    <lineage>
        <taxon>Eukaryota</taxon>
        <taxon>Sar</taxon>
        <taxon>Alveolata</taxon>
        <taxon>Apicomplexa</taxon>
        <taxon>Conoidasida</taxon>
        <taxon>Coccidia</taxon>
        <taxon>Eucoccidiorida</taxon>
        <taxon>Eimeriorina</taxon>
        <taxon>Sarcocystidae</taxon>
        <taxon>Cystoisospora</taxon>
    </lineage>
</organism>
<dbReference type="GO" id="GO:0005634">
    <property type="term" value="C:nucleus"/>
    <property type="evidence" value="ECO:0007669"/>
    <property type="project" value="TreeGrafter"/>
</dbReference>
<feature type="region of interest" description="Disordered" evidence="4">
    <location>
        <begin position="127"/>
        <end position="218"/>
    </location>
</feature>
<dbReference type="PANTHER" id="PTHR24124:SF14">
    <property type="entry name" value="CHROMOSOME UNDETERMINED SCAFFOLD_25, WHOLE GENOME SHOTGUN SEQUENCE"/>
    <property type="match status" value="1"/>
</dbReference>
<dbReference type="InterPro" id="IPR002110">
    <property type="entry name" value="Ankyrin_rpt"/>
</dbReference>
<feature type="region of interest" description="Disordered" evidence="4">
    <location>
        <begin position="29"/>
        <end position="83"/>
    </location>
</feature>
<dbReference type="SUPFAM" id="SSF48403">
    <property type="entry name" value="Ankyrin repeat"/>
    <property type="match status" value="1"/>
</dbReference>
<keyword evidence="1" id="KW-0677">Repeat</keyword>
<proteinExistence type="predicted"/>
<feature type="compositionally biased region" description="Basic and acidic residues" evidence="4">
    <location>
        <begin position="131"/>
        <end position="157"/>
    </location>
</feature>
<dbReference type="RefSeq" id="XP_067917251.1">
    <property type="nucleotide sequence ID" value="XM_068070773.1"/>
</dbReference>
<feature type="compositionally biased region" description="Low complexity" evidence="4">
    <location>
        <begin position="59"/>
        <end position="76"/>
    </location>
</feature>
<dbReference type="AlphaFoldDB" id="A0A2C6KFR2"/>
<dbReference type="GO" id="GO:0010468">
    <property type="term" value="P:regulation of gene expression"/>
    <property type="evidence" value="ECO:0007669"/>
    <property type="project" value="TreeGrafter"/>
</dbReference>
<dbReference type="PROSITE" id="PS50088">
    <property type="entry name" value="ANK_REPEAT"/>
    <property type="match status" value="1"/>
</dbReference>
<evidence type="ECO:0000256" key="1">
    <source>
        <dbReference type="ARBA" id="ARBA00022737"/>
    </source>
</evidence>
<dbReference type="GeneID" id="94433984"/>
<dbReference type="PANTHER" id="PTHR24124">
    <property type="entry name" value="ANKYRIN REPEAT FAMILY A"/>
    <property type="match status" value="1"/>
</dbReference>
<accession>A0A2C6KFR2</accession>
<feature type="compositionally biased region" description="Basic and acidic residues" evidence="4">
    <location>
        <begin position="168"/>
        <end position="218"/>
    </location>
</feature>
<dbReference type="Gene3D" id="1.25.40.20">
    <property type="entry name" value="Ankyrin repeat-containing domain"/>
    <property type="match status" value="1"/>
</dbReference>
<gene>
    <name evidence="5" type="ORF">CSUI_010671</name>
</gene>
<evidence type="ECO:0000256" key="2">
    <source>
        <dbReference type="ARBA" id="ARBA00023043"/>
    </source>
</evidence>
<feature type="compositionally biased region" description="Basic and acidic residues" evidence="4">
    <location>
        <begin position="29"/>
        <end position="43"/>
    </location>
</feature>
<keyword evidence="6" id="KW-1185">Reference proteome</keyword>
<evidence type="ECO:0000313" key="6">
    <source>
        <dbReference type="Proteomes" id="UP000221165"/>
    </source>
</evidence>
<feature type="non-terminal residue" evidence="5">
    <location>
        <position position="353"/>
    </location>
</feature>
<evidence type="ECO:0000256" key="4">
    <source>
        <dbReference type="SAM" id="MobiDB-lite"/>
    </source>
</evidence>